<sequence>MSAASLLRNRSQAFGGPQKLHVICHHVGHEKIDHGILLKSDRDFITHPNVFLVEVGPNKSDYENENAEVENIRFQVRLLGTEHRSHEKAVHLTIPEVVHLRNQSGSFAVLVDFDLTLDVERDPICGFIEAREEKEILFRVPLLIVPPKDGDHLRAMADDERVKSKTKFYIDEEWDGKERKLNNPNFWDVLEDAILMNAQFVTLSDSRILRLPTITESMISHALSAHQIGHHHEKHEFHRVRSAERLAEKEHKIHVSCQKCGQKAARIASICNFCQNVLKKIA</sequence>
<evidence type="ECO:0000313" key="1">
    <source>
        <dbReference type="Proteomes" id="UP000887575"/>
    </source>
</evidence>
<dbReference type="Proteomes" id="UP000887575">
    <property type="component" value="Unassembled WGS sequence"/>
</dbReference>
<reference evidence="2" key="1">
    <citation type="submission" date="2024-02" db="UniProtKB">
        <authorList>
            <consortium name="WormBaseParasite"/>
        </authorList>
    </citation>
    <scope>IDENTIFICATION</scope>
</reference>
<evidence type="ECO:0000313" key="2">
    <source>
        <dbReference type="WBParaSite" id="MBELARI_LOCUS4061"/>
    </source>
</evidence>
<dbReference type="Gene3D" id="2.60.40.3170">
    <property type="match status" value="1"/>
</dbReference>
<name>A0AAF3FAZ3_9BILA</name>
<proteinExistence type="predicted"/>
<dbReference type="AlphaFoldDB" id="A0AAF3FAZ3"/>
<accession>A0AAF3FAZ3</accession>
<organism evidence="1 2">
    <name type="scientific">Mesorhabditis belari</name>
    <dbReference type="NCBI Taxonomy" id="2138241"/>
    <lineage>
        <taxon>Eukaryota</taxon>
        <taxon>Metazoa</taxon>
        <taxon>Ecdysozoa</taxon>
        <taxon>Nematoda</taxon>
        <taxon>Chromadorea</taxon>
        <taxon>Rhabditida</taxon>
        <taxon>Rhabditina</taxon>
        <taxon>Rhabditomorpha</taxon>
        <taxon>Rhabditoidea</taxon>
        <taxon>Rhabditidae</taxon>
        <taxon>Mesorhabditinae</taxon>
        <taxon>Mesorhabditis</taxon>
    </lineage>
</organism>
<keyword evidence="1" id="KW-1185">Reference proteome</keyword>
<dbReference type="WBParaSite" id="MBELARI_LOCUS4061">
    <property type="protein sequence ID" value="MBELARI_LOCUS4061"/>
    <property type="gene ID" value="MBELARI_LOCUS4061"/>
</dbReference>
<protein>
    <submittedName>
        <fullName evidence="2">Uncharacterized protein</fullName>
    </submittedName>
</protein>
<dbReference type="InterPro" id="IPR046940">
    <property type="entry name" value="TPPII_Ig-like_sf"/>
</dbReference>